<dbReference type="RefSeq" id="WP_057951601.1">
    <property type="nucleotide sequence ID" value="NZ_CP013118.1"/>
</dbReference>
<dbReference type="InterPro" id="IPR029069">
    <property type="entry name" value="HotDog_dom_sf"/>
</dbReference>
<dbReference type="Gene3D" id="3.10.129.10">
    <property type="entry name" value="Hotdog Thioesterase"/>
    <property type="match status" value="1"/>
</dbReference>
<dbReference type="Proteomes" id="UP000064893">
    <property type="component" value="Chromosome"/>
</dbReference>
<dbReference type="PATRIC" id="fig|1307839.3.peg.364"/>
<evidence type="ECO:0000256" key="1">
    <source>
        <dbReference type="ARBA" id="ARBA00005953"/>
    </source>
</evidence>
<keyword evidence="4" id="KW-1185">Reference proteome</keyword>
<dbReference type="KEGG" id="blq:L21SP5_00331"/>
<dbReference type="CDD" id="cd00586">
    <property type="entry name" value="4HBT"/>
    <property type="match status" value="1"/>
</dbReference>
<proteinExistence type="inferred from homology"/>
<protein>
    <submittedName>
        <fullName evidence="3">Acyl-CoA thioester hydrolase YbgC</fullName>
        <ecNumber evidence="3">3.1.2.-</ecNumber>
    </submittedName>
</protein>
<evidence type="ECO:0000313" key="3">
    <source>
        <dbReference type="EMBL" id="ALO14010.1"/>
    </source>
</evidence>
<dbReference type="AlphaFoldDB" id="A0A0S2HVF8"/>
<dbReference type="NCBIfam" id="TIGR00051">
    <property type="entry name" value="YbgC/FadM family acyl-CoA thioesterase"/>
    <property type="match status" value="1"/>
</dbReference>
<dbReference type="Pfam" id="PF13279">
    <property type="entry name" value="4HBT_2"/>
    <property type="match status" value="1"/>
</dbReference>
<keyword evidence="2 3" id="KW-0378">Hydrolase</keyword>
<dbReference type="InterPro" id="IPR050563">
    <property type="entry name" value="4-hydroxybenzoyl-CoA_TE"/>
</dbReference>
<dbReference type="EC" id="3.1.2.-" evidence="3"/>
<dbReference type="SUPFAM" id="SSF54637">
    <property type="entry name" value="Thioesterase/thiol ester dehydrase-isomerase"/>
    <property type="match status" value="1"/>
</dbReference>
<organism evidence="3 4">
    <name type="scientific">Salinivirga cyanobacteriivorans</name>
    <dbReference type="NCBI Taxonomy" id="1307839"/>
    <lineage>
        <taxon>Bacteria</taxon>
        <taxon>Pseudomonadati</taxon>
        <taxon>Bacteroidota</taxon>
        <taxon>Bacteroidia</taxon>
        <taxon>Bacteroidales</taxon>
        <taxon>Salinivirgaceae</taxon>
        <taxon>Salinivirga</taxon>
    </lineage>
</organism>
<comment type="similarity">
    <text evidence="1">Belongs to the 4-hydroxybenzoyl-CoA thioesterase family.</text>
</comment>
<accession>A0A0S2HVF8</accession>
<sequence length="136" mass="16039">MYSHATQIKVRYGETDKMGVVYHSHYIEYYEVARTECMRSLGFTYRAMEESGIILPVTKVESKYKDSLYYDDDIQVKATIQEMPGVKIKFYYDVIKDEKVVNEGFTELVFYDVNKKRPCKPPQLLLDSLKPYFSKN</sequence>
<dbReference type="OrthoDB" id="9800856at2"/>
<evidence type="ECO:0000313" key="4">
    <source>
        <dbReference type="Proteomes" id="UP000064893"/>
    </source>
</evidence>
<dbReference type="InterPro" id="IPR006684">
    <property type="entry name" value="YbgC/YbaW"/>
</dbReference>
<dbReference type="PIRSF" id="PIRSF003230">
    <property type="entry name" value="YbgC"/>
    <property type="match status" value="1"/>
</dbReference>
<dbReference type="GO" id="GO:0047617">
    <property type="term" value="F:fatty acyl-CoA hydrolase activity"/>
    <property type="evidence" value="ECO:0007669"/>
    <property type="project" value="TreeGrafter"/>
</dbReference>
<dbReference type="PANTHER" id="PTHR31793">
    <property type="entry name" value="4-HYDROXYBENZOYL-COA THIOESTERASE FAMILY MEMBER"/>
    <property type="match status" value="1"/>
</dbReference>
<evidence type="ECO:0000256" key="2">
    <source>
        <dbReference type="ARBA" id="ARBA00022801"/>
    </source>
</evidence>
<gene>
    <name evidence="3" type="primary">ybgC</name>
    <name evidence="3" type="ORF">L21SP5_00331</name>
</gene>
<dbReference type="STRING" id="1307839.L21SP5_00331"/>
<dbReference type="EMBL" id="CP013118">
    <property type="protein sequence ID" value="ALO14010.1"/>
    <property type="molecule type" value="Genomic_DNA"/>
</dbReference>
<reference evidence="3 4" key="1">
    <citation type="submission" date="2015-11" db="EMBL/GenBank/DDBJ databases">
        <title>Description and complete genome sequence of a novel strain predominating in hypersaline microbial mats and representing a new family of the Bacteriodetes phylum.</title>
        <authorList>
            <person name="Spring S."/>
            <person name="Bunk B."/>
            <person name="Sproer C."/>
            <person name="Klenk H.-P."/>
        </authorList>
    </citation>
    <scope>NUCLEOTIDE SEQUENCE [LARGE SCALE GENOMIC DNA]</scope>
    <source>
        <strain evidence="3 4">L21-Spi-D4</strain>
    </source>
</reference>
<name>A0A0S2HVF8_9BACT</name>
<dbReference type="PANTHER" id="PTHR31793:SF27">
    <property type="entry name" value="NOVEL THIOESTERASE SUPERFAMILY DOMAIN AND SAPOSIN A-TYPE DOMAIN CONTAINING PROTEIN (0610012H03RIK)"/>
    <property type="match status" value="1"/>
</dbReference>